<name>A0ABV6EXV3_9BRAD</name>
<sequence length="136" mass="15785">MKLFLLRIFTWWSGFTFGTQLWTWRFGELVGTDETGNRYFRTKGGKIDPTLGFERRWVLYNGYAEATRVPPAWHGWLHHIVDVPPTEETYQPREWEKPHHPNLTGTPYAYRPSGSTLAAGRRPKATGDYQAWTPGS</sequence>
<dbReference type="InterPro" id="IPR007763">
    <property type="entry name" value="NDUFA12"/>
</dbReference>
<accession>A0ABV6EXV3</accession>
<evidence type="ECO:0000313" key="3">
    <source>
        <dbReference type="Proteomes" id="UP001589775"/>
    </source>
</evidence>
<dbReference type="NCBIfam" id="NF006040">
    <property type="entry name" value="PRK08183.1"/>
    <property type="match status" value="1"/>
</dbReference>
<organism evidence="2 3">
    <name type="scientific">Rhodopseudomonas telluris</name>
    <dbReference type="NCBI Taxonomy" id="644215"/>
    <lineage>
        <taxon>Bacteria</taxon>
        <taxon>Pseudomonadati</taxon>
        <taxon>Pseudomonadota</taxon>
        <taxon>Alphaproteobacteria</taxon>
        <taxon>Hyphomicrobiales</taxon>
        <taxon>Nitrobacteraceae</taxon>
        <taxon>Rhodopseudomonas</taxon>
    </lineage>
</organism>
<dbReference type="Pfam" id="PF05071">
    <property type="entry name" value="NDUFA12"/>
    <property type="match status" value="1"/>
</dbReference>
<dbReference type="PANTHER" id="PTHR12910:SF2">
    <property type="entry name" value="NADH DEHYDROGENASE [UBIQUINONE] 1 ALPHA SUBCOMPLEX SUBUNIT 12"/>
    <property type="match status" value="1"/>
</dbReference>
<dbReference type="Proteomes" id="UP001589775">
    <property type="component" value="Unassembled WGS sequence"/>
</dbReference>
<dbReference type="PANTHER" id="PTHR12910">
    <property type="entry name" value="NADH-UBIQUINONE OXIDOREDUCTASE SUBUNIT B17.2"/>
    <property type="match status" value="1"/>
</dbReference>
<evidence type="ECO:0000256" key="1">
    <source>
        <dbReference type="SAM" id="MobiDB-lite"/>
    </source>
</evidence>
<evidence type="ECO:0000313" key="2">
    <source>
        <dbReference type="EMBL" id="MFC0242661.1"/>
    </source>
</evidence>
<dbReference type="RefSeq" id="WP_378390853.1">
    <property type="nucleotide sequence ID" value="NZ_JBHLWM010000008.1"/>
</dbReference>
<feature type="region of interest" description="Disordered" evidence="1">
    <location>
        <begin position="114"/>
        <end position="136"/>
    </location>
</feature>
<comment type="caution">
    <text evidence="2">The sequence shown here is derived from an EMBL/GenBank/DDBJ whole genome shotgun (WGS) entry which is preliminary data.</text>
</comment>
<protein>
    <submittedName>
        <fullName evidence="2">NADH:ubiquinone oxidoreductase subunit NDUFA12</fullName>
    </submittedName>
</protein>
<proteinExistence type="predicted"/>
<reference evidence="2 3" key="1">
    <citation type="submission" date="2024-09" db="EMBL/GenBank/DDBJ databases">
        <authorList>
            <person name="Sun Q."/>
            <person name="Mori K."/>
        </authorList>
    </citation>
    <scope>NUCLEOTIDE SEQUENCE [LARGE SCALE GENOMIC DNA]</scope>
    <source>
        <strain evidence="2 3">KCTC 23279</strain>
    </source>
</reference>
<gene>
    <name evidence="2" type="ORF">ACFFJ6_19370</name>
</gene>
<dbReference type="EMBL" id="JBHLWM010000008">
    <property type="protein sequence ID" value="MFC0242661.1"/>
    <property type="molecule type" value="Genomic_DNA"/>
</dbReference>
<keyword evidence="3" id="KW-1185">Reference proteome</keyword>